<keyword evidence="2" id="KW-1185">Reference proteome</keyword>
<gene>
    <name evidence="1" type="ORF">RRF57_012560</name>
</gene>
<dbReference type="EMBL" id="JAWHQM010000081">
    <property type="protein sequence ID" value="KAK5636848.1"/>
    <property type="molecule type" value="Genomic_DNA"/>
</dbReference>
<reference evidence="1 2" key="1">
    <citation type="submission" date="2023-10" db="EMBL/GenBank/DDBJ databases">
        <title>Draft genome sequence of Xylaria bambusicola isolate GMP-LS, the root and basal stem rot pathogen of sugarcane in Indonesia.</title>
        <authorList>
            <person name="Selvaraj P."/>
            <person name="Muralishankar V."/>
            <person name="Muruganantham S."/>
            <person name="Sp S."/>
            <person name="Haryani S."/>
            <person name="Lau K.J.X."/>
            <person name="Naqvi N.I."/>
        </authorList>
    </citation>
    <scope>NUCLEOTIDE SEQUENCE [LARGE SCALE GENOMIC DNA]</scope>
    <source>
        <strain evidence="1">GMP-LS</strain>
    </source>
</reference>
<comment type="caution">
    <text evidence="1">The sequence shown here is derived from an EMBL/GenBank/DDBJ whole genome shotgun (WGS) entry which is preliminary data.</text>
</comment>
<proteinExistence type="predicted"/>
<sequence>MAFPTSDTSARVGRGFLIILSSCYRCKSICQTNQLSIGITNHLSSANNRLASNVAHGNELFLGSENLGSGDFDTKIAAGDHDTYKHKYQLMFPPLIGIECEGLAYKQCDFCEPLTIRLTKDLGEVDNALSVFDLGNDLDVLALFTENISNISDILTTADERSEDHIDIVLHTKA</sequence>
<evidence type="ECO:0000313" key="1">
    <source>
        <dbReference type="EMBL" id="KAK5636848.1"/>
    </source>
</evidence>
<accession>A0AAN7ZEX8</accession>
<protein>
    <submittedName>
        <fullName evidence="1">Uncharacterized protein</fullName>
    </submittedName>
</protein>
<organism evidence="1 2">
    <name type="scientific">Xylaria bambusicola</name>
    <dbReference type="NCBI Taxonomy" id="326684"/>
    <lineage>
        <taxon>Eukaryota</taxon>
        <taxon>Fungi</taxon>
        <taxon>Dikarya</taxon>
        <taxon>Ascomycota</taxon>
        <taxon>Pezizomycotina</taxon>
        <taxon>Sordariomycetes</taxon>
        <taxon>Xylariomycetidae</taxon>
        <taxon>Xylariales</taxon>
        <taxon>Xylariaceae</taxon>
        <taxon>Xylaria</taxon>
    </lineage>
</organism>
<dbReference type="AlphaFoldDB" id="A0AAN7ZEX8"/>
<name>A0AAN7ZEX8_9PEZI</name>
<dbReference type="Proteomes" id="UP001305414">
    <property type="component" value="Unassembled WGS sequence"/>
</dbReference>
<evidence type="ECO:0000313" key="2">
    <source>
        <dbReference type="Proteomes" id="UP001305414"/>
    </source>
</evidence>